<organism evidence="3 4">
    <name type="scientific">Bradymonas sediminis</name>
    <dbReference type="NCBI Taxonomy" id="1548548"/>
    <lineage>
        <taxon>Bacteria</taxon>
        <taxon>Deltaproteobacteria</taxon>
        <taxon>Bradymonadales</taxon>
        <taxon>Bradymonadaceae</taxon>
        <taxon>Bradymonas</taxon>
    </lineage>
</organism>
<keyword evidence="2" id="KW-1133">Transmembrane helix</keyword>
<keyword evidence="4" id="KW-1185">Reference proteome</keyword>
<feature type="region of interest" description="Disordered" evidence="1">
    <location>
        <begin position="1"/>
        <end position="33"/>
    </location>
</feature>
<dbReference type="KEGG" id="bsed:DN745_17425"/>
<evidence type="ECO:0000256" key="2">
    <source>
        <dbReference type="SAM" id="Phobius"/>
    </source>
</evidence>
<dbReference type="Proteomes" id="UP000249799">
    <property type="component" value="Chromosome"/>
</dbReference>
<accession>A0A2Z4FPN2</accession>
<feature type="compositionally biased region" description="Polar residues" evidence="1">
    <location>
        <begin position="1"/>
        <end position="10"/>
    </location>
</feature>
<sequence length="92" mass="9550">MSQSSPQNIPNADIGSSELLNEFPRPSDKALPSGQRGILRLTIWLSALGYAPLLVLGYVMIATVGTMAATLALVDTDGLFSSTFGGDSLPPG</sequence>
<evidence type="ECO:0000313" key="3">
    <source>
        <dbReference type="EMBL" id="AWV91011.1"/>
    </source>
</evidence>
<evidence type="ECO:0000256" key="1">
    <source>
        <dbReference type="SAM" id="MobiDB-lite"/>
    </source>
</evidence>
<dbReference type="RefSeq" id="WP_111336877.1">
    <property type="nucleotide sequence ID" value="NZ_CP030032.1"/>
</dbReference>
<feature type="transmembrane region" description="Helical" evidence="2">
    <location>
        <begin position="41"/>
        <end position="74"/>
    </location>
</feature>
<evidence type="ECO:0000313" key="4">
    <source>
        <dbReference type="Proteomes" id="UP000249799"/>
    </source>
</evidence>
<gene>
    <name evidence="3" type="ORF">DN745_17425</name>
</gene>
<keyword evidence="2" id="KW-0472">Membrane</keyword>
<proteinExistence type="predicted"/>
<dbReference type="EMBL" id="CP030032">
    <property type="protein sequence ID" value="AWV91011.1"/>
    <property type="molecule type" value="Genomic_DNA"/>
</dbReference>
<name>A0A2Z4FPN2_9DELT</name>
<dbReference type="AlphaFoldDB" id="A0A2Z4FPN2"/>
<keyword evidence="2" id="KW-0812">Transmembrane</keyword>
<protein>
    <submittedName>
        <fullName evidence="3">Uncharacterized protein</fullName>
    </submittedName>
</protein>
<reference evidence="3 4" key="1">
    <citation type="submission" date="2018-06" db="EMBL/GenBank/DDBJ databases">
        <title>Lujinxingia sediminis gen. nov. sp. nov., a new facultative anaerobic member of the class Deltaproteobacteria, and proposal of Lujinxingaceae fam. nov.</title>
        <authorList>
            <person name="Guo L.-Y."/>
            <person name="Li C.-M."/>
            <person name="Wang S."/>
            <person name="Du Z.-J."/>
        </authorList>
    </citation>
    <scope>NUCLEOTIDE SEQUENCE [LARGE SCALE GENOMIC DNA]</scope>
    <source>
        <strain evidence="3 4">FA350</strain>
    </source>
</reference>